<gene>
    <name evidence="6 8" type="primary">purN</name>
    <name evidence="8" type="ORF">TTHT_1436</name>
</gene>
<comment type="caution">
    <text evidence="6">Lacks conserved residue(s) required for the propagation of feature annotation.</text>
</comment>
<sequence length="205" mass="23039">MDKRIKIAVLLSGTGRTLDNFVKKIEEGKLKAEIVCVASSKTTALGLKKAIDYGIPAKGFDIKNHRELSEAINKFILEFNPDLIVLAGFLKMYYIPQGYENRVINIHPALIPMFCGKGFYGMKVHKAVWESGVKVTGCTVHFVNDEYDKGLIIAQRCVPVFAKDTPESIANRVFEAECELYPYAINLFAENKIEIKNNKVYIEGE</sequence>
<dbReference type="RefSeq" id="WP_201327248.1">
    <property type="nucleotide sequence ID" value="NZ_AP017470.1"/>
</dbReference>
<dbReference type="Pfam" id="PF00551">
    <property type="entry name" value="Formyl_trans_N"/>
    <property type="match status" value="1"/>
</dbReference>
<dbReference type="PANTHER" id="PTHR43369">
    <property type="entry name" value="PHOSPHORIBOSYLGLYCINAMIDE FORMYLTRANSFERASE"/>
    <property type="match status" value="1"/>
</dbReference>
<evidence type="ECO:0000256" key="6">
    <source>
        <dbReference type="HAMAP-Rule" id="MF_01930"/>
    </source>
</evidence>
<dbReference type="SUPFAM" id="SSF53328">
    <property type="entry name" value="Formyltransferase"/>
    <property type="match status" value="1"/>
</dbReference>
<dbReference type="HAMAP" id="MF_01930">
    <property type="entry name" value="PurN"/>
    <property type="match status" value="1"/>
</dbReference>
<dbReference type="NCBIfam" id="TIGR00639">
    <property type="entry name" value="PurN"/>
    <property type="match status" value="1"/>
</dbReference>
<keyword evidence="9" id="KW-1185">Reference proteome</keyword>
<keyword evidence="3 6" id="KW-0658">Purine biosynthesis</keyword>
<dbReference type="EC" id="2.1.2.2" evidence="6"/>
<reference evidence="8 9" key="1">
    <citation type="journal article" date="2012" name="Extremophiles">
        <title>Thermotomaculum hydrothermale gen. nov., sp. nov., a novel heterotrophic thermophile within the phylum Acidobacteria from a deep-sea hydrothermal vent chimney in the Southern Okinawa Trough.</title>
        <authorList>
            <person name="Izumi H."/>
            <person name="Nunoura T."/>
            <person name="Miyazaki M."/>
            <person name="Mino S."/>
            <person name="Toki T."/>
            <person name="Takai K."/>
            <person name="Sako Y."/>
            <person name="Sawabe T."/>
            <person name="Nakagawa S."/>
        </authorList>
    </citation>
    <scope>NUCLEOTIDE SEQUENCE [LARGE SCALE GENOMIC DNA]</scope>
    <source>
        <strain evidence="8 9">AC55</strain>
    </source>
</reference>
<evidence type="ECO:0000256" key="1">
    <source>
        <dbReference type="ARBA" id="ARBA00005054"/>
    </source>
</evidence>
<accession>A0A7R6PMR5</accession>
<feature type="active site" description="Proton donor" evidence="6">
    <location>
        <position position="107"/>
    </location>
</feature>
<protein>
    <recommendedName>
        <fullName evidence="6">Phosphoribosylglycinamide formyltransferase</fullName>
        <ecNumber evidence="6">2.1.2.2</ecNumber>
    </recommendedName>
    <alternativeName>
        <fullName evidence="6">5'-phosphoribosylglycinamide transformylase</fullName>
    </alternativeName>
    <alternativeName>
        <fullName evidence="6">GAR transformylase</fullName>
        <shortName evidence="6">GART</shortName>
    </alternativeName>
</protein>
<dbReference type="Gene3D" id="3.40.50.170">
    <property type="entry name" value="Formyl transferase, N-terminal domain"/>
    <property type="match status" value="1"/>
</dbReference>
<comment type="catalytic activity">
    <reaction evidence="5 6">
        <text>N(1)-(5-phospho-beta-D-ribosyl)glycinamide + (6R)-10-formyltetrahydrofolate = N(2)-formyl-N(1)-(5-phospho-beta-D-ribosyl)glycinamide + (6S)-5,6,7,8-tetrahydrofolate + H(+)</text>
        <dbReference type="Rhea" id="RHEA:15053"/>
        <dbReference type="ChEBI" id="CHEBI:15378"/>
        <dbReference type="ChEBI" id="CHEBI:57453"/>
        <dbReference type="ChEBI" id="CHEBI:143788"/>
        <dbReference type="ChEBI" id="CHEBI:147286"/>
        <dbReference type="ChEBI" id="CHEBI:195366"/>
        <dbReference type="EC" id="2.1.2.2"/>
    </reaction>
</comment>
<proteinExistence type="inferred from homology"/>
<dbReference type="CDD" id="cd08645">
    <property type="entry name" value="FMT_core_GART"/>
    <property type="match status" value="1"/>
</dbReference>
<comment type="similarity">
    <text evidence="4 6">Belongs to the GART family.</text>
</comment>
<comment type="function">
    <text evidence="6">Catalyzes the transfer of a formyl group from 10-formyltetrahydrofolate to 5-phospho-ribosyl-glycinamide (GAR), producing 5-phospho-ribosyl-N-formylglycinamide (FGAR) and tetrahydrofolate.</text>
</comment>
<evidence type="ECO:0000256" key="3">
    <source>
        <dbReference type="ARBA" id="ARBA00022755"/>
    </source>
</evidence>
<dbReference type="UniPathway" id="UPA00074">
    <property type="reaction ID" value="UER00126"/>
</dbReference>
<dbReference type="GO" id="GO:0006189">
    <property type="term" value="P:'de novo' IMP biosynthetic process"/>
    <property type="evidence" value="ECO:0007669"/>
    <property type="project" value="UniProtKB-UniRule"/>
</dbReference>
<evidence type="ECO:0000313" key="9">
    <source>
        <dbReference type="Proteomes" id="UP000595564"/>
    </source>
</evidence>
<dbReference type="GO" id="GO:0005737">
    <property type="term" value="C:cytoplasm"/>
    <property type="evidence" value="ECO:0007669"/>
    <property type="project" value="TreeGrafter"/>
</dbReference>
<evidence type="ECO:0000256" key="4">
    <source>
        <dbReference type="ARBA" id="ARBA00038440"/>
    </source>
</evidence>
<dbReference type="InterPro" id="IPR004607">
    <property type="entry name" value="GART"/>
</dbReference>
<dbReference type="InterPro" id="IPR036477">
    <property type="entry name" value="Formyl_transf_N_sf"/>
</dbReference>
<dbReference type="InterPro" id="IPR002376">
    <property type="entry name" value="Formyl_transf_N"/>
</dbReference>
<name>A0A7R6PMR5_9BACT</name>
<organism evidence="8 9">
    <name type="scientific">Thermotomaculum hydrothermale</name>
    <dbReference type="NCBI Taxonomy" id="981385"/>
    <lineage>
        <taxon>Bacteria</taxon>
        <taxon>Pseudomonadati</taxon>
        <taxon>Acidobacteriota</taxon>
        <taxon>Holophagae</taxon>
        <taxon>Thermotomaculales</taxon>
        <taxon>Thermotomaculaceae</taxon>
        <taxon>Thermotomaculum</taxon>
    </lineage>
</organism>
<evidence type="ECO:0000256" key="5">
    <source>
        <dbReference type="ARBA" id="ARBA00047664"/>
    </source>
</evidence>
<dbReference type="AlphaFoldDB" id="A0A7R6PMR5"/>
<comment type="pathway">
    <text evidence="1 6">Purine metabolism; IMP biosynthesis via de novo pathway; N(2)-formyl-N(1)-(5-phospho-D-ribosyl)glycinamide from N(1)-(5-phospho-D-ribosyl)glycinamide (10-formyl THF route): step 1/1.</text>
</comment>
<evidence type="ECO:0000259" key="7">
    <source>
        <dbReference type="Pfam" id="PF00551"/>
    </source>
</evidence>
<dbReference type="Proteomes" id="UP000595564">
    <property type="component" value="Chromosome"/>
</dbReference>
<dbReference type="PANTHER" id="PTHR43369:SF2">
    <property type="entry name" value="PHOSPHORIBOSYLGLYCINAMIDE FORMYLTRANSFERASE"/>
    <property type="match status" value="1"/>
</dbReference>
<dbReference type="PROSITE" id="PS00373">
    <property type="entry name" value="GART"/>
    <property type="match status" value="1"/>
</dbReference>
<dbReference type="GO" id="GO:0004644">
    <property type="term" value="F:phosphoribosylglycinamide formyltransferase activity"/>
    <property type="evidence" value="ECO:0007669"/>
    <property type="project" value="UniProtKB-UniRule"/>
</dbReference>
<dbReference type="EMBL" id="AP017470">
    <property type="protein sequence ID" value="BBB32947.1"/>
    <property type="molecule type" value="Genomic_DNA"/>
</dbReference>
<feature type="site" description="Raises pKa of active site His" evidence="6">
    <location>
        <position position="148"/>
    </location>
</feature>
<dbReference type="KEGG" id="thyd:TTHT_1436"/>
<evidence type="ECO:0000313" key="8">
    <source>
        <dbReference type="EMBL" id="BBB32947.1"/>
    </source>
</evidence>
<evidence type="ECO:0000256" key="2">
    <source>
        <dbReference type="ARBA" id="ARBA00022679"/>
    </source>
</evidence>
<feature type="binding site" evidence="6">
    <location>
        <position position="66"/>
    </location>
    <ligand>
        <name>(6R)-10-formyltetrahydrofolate</name>
        <dbReference type="ChEBI" id="CHEBI:195366"/>
    </ligand>
</feature>
<feature type="domain" description="Formyl transferase N-terminal" evidence="7">
    <location>
        <begin position="6"/>
        <end position="185"/>
    </location>
</feature>
<keyword evidence="2 6" id="KW-0808">Transferase</keyword>
<feature type="binding site" evidence="6">
    <location>
        <position position="105"/>
    </location>
    <ligand>
        <name>(6R)-10-formyltetrahydrofolate</name>
        <dbReference type="ChEBI" id="CHEBI:195366"/>
    </ligand>
</feature>
<dbReference type="InterPro" id="IPR001555">
    <property type="entry name" value="GART_AS"/>
</dbReference>